<feature type="non-terminal residue" evidence="1">
    <location>
        <position position="1"/>
    </location>
</feature>
<feature type="non-terminal residue" evidence="1">
    <location>
        <position position="160"/>
    </location>
</feature>
<dbReference type="GO" id="GO:0033063">
    <property type="term" value="C:Rad51B-Rad51C-Rad51D-XRCC2 complex"/>
    <property type="evidence" value="ECO:0007669"/>
    <property type="project" value="InterPro"/>
</dbReference>
<dbReference type="OrthoDB" id="420422at2759"/>
<dbReference type="EMBL" id="MU004192">
    <property type="protein sequence ID" value="KAF2493226.1"/>
    <property type="molecule type" value="Genomic_DNA"/>
</dbReference>
<dbReference type="Proteomes" id="UP000799750">
    <property type="component" value="Unassembled WGS sequence"/>
</dbReference>
<dbReference type="InterPro" id="IPR030547">
    <property type="entry name" value="XRCC2"/>
</dbReference>
<dbReference type="GO" id="GO:0042148">
    <property type="term" value="P:DNA strand invasion"/>
    <property type="evidence" value="ECO:0007669"/>
    <property type="project" value="TreeGrafter"/>
</dbReference>
<gene>
    <name evidence="1" type="ORF">BU16DRAFT_433758</name>
</gene>
<dbReference type="PANTHER" id="PTHR46644:SF2">
    <property type="entry name" value="DNA REPAIR PROTEIN XRCC2"/>
    <property type="match status" value="1"/>
</dbReference>
<dbReference type="PANTHER" id="PTHR46644">
    <property type="entry name" value="DNA REPAIR PROTEIN XRCC2"/>
    <property type="match status" value="1"/>
</dbReference>
<name>A0A6A6QMB5_9PEZI</name>
<evidence type="ECO:0000313" key="2">
    <source>
        <dbReference type="Proteomes" id="UP000799750"/>
    </source>
</evidence>
<evidence type="ECO:0008006" key="3">
    <source>
        <dbReference type="Google" id="ProtNLM"/>
    </source>
</evidence>
<dbReference type="AlphaFoldDB" id="A0A6A6QMB5"/>
<keyword evidence="2" id="KW-1185">Reference proteome</keyword>
<dbReference type="Gene3D" id="3.40.50.300">
    <property type="entry name" value="P-loop containing nucleotide triphosphate hydrolases"/>
    <property type="match status" value="1"/>
</dbReference>
<organism evidence="1 2">
    <name type="scientific">Lophium mytilinum</name>
    <dbReference type="NCBI Taxonomy" id="390894"/>
    <lineage>
        <taxon>Eukaryota</taxon>
        <taxon>Fungi</taxon>
        <taxon>Dikarya</taxon>
        <taxon>Ascomycota</taxon>
        <taxon>Pezizomycotina</taxon>
        <taxon>Dothideomycetes</taxon>
        <taxon>Pleosporomycetidae</taxon>
        <taxon>Mytilinidiales</taxon>
        <taxon>Mytilinidiaceae</taxon>
        <taxon>Lophium</taxon>
    </lineage>
</organism>
<evidence type="ECO:0000313" key="1">
    <source>
        <dbReference type="EMBL" id="KAF2493226.1"/>
    </source>
</evidence>
<dbReference type="GO" id="GO:0005815">
    <property type="term" value="C:microtubule organizing center"/>
    <property type="evidence" value="ECO:0007669"/>
    <property type="project" value="TreeGrafter"/>
</dbReference>
<sequence length="160" mass="17586">STHFAIPELDRLFPKPAQKMPMIELISSGPGAGKTSLIYYIIAVAILPATYSSTPIGGQSSAVVVLDADNRFRVERLVEVMASYISSRLAAAGIPQQQKTDGMRDLIHACLAHVHIFRLQSMRSLLATLKSLPEYLESRTAHRSAHRRLHSIFLDSASAF</sequence>
<dbReference type="GO" id="GO:0005657">
    <property type="term" value="C:replication fork"/>
    <property type="evidence" value="ECO:0007669"/>
    <property type="project" value="InterPro"/>
</dbReference>
<reference evidence="1" key="1">
    <citation type="journal article" date="2020" name="Stud. Mycol.">
        <title>101 Dothideomycetes genomes: a test case for predicting lifestyles and emergence of pathogens.</title>
        <authorList>
            <person name="Haridas S."/>
            <person name="Albert R."/>
            <person name="Binder M."/>
            <person name="Bloem J."/>
            <person name="Labutti K."/>
            <person name="Salamov A."/>
            <person name="Andreopoulos B."/>
            <person name="Baker S."/>
            <person name="Barry K."/>
            <person name="Bills G."/>
            <person name="Bluhm B."/>
            <person name="Cannon C."/>
            <person name="Castanera R."/>
            <person name="Culley D."/>
            <person name="Daum C."/>
            <person name="Ezra D."/>
            <person name="Gonzalez J."/>
            <person name="Henrissat B."/>
            <person name="Kuo A."/>
            <person name="Liang C."/>
            <person name="Lipzen A."/>
            <person name="Lutzoni F."/>
            <person name="Magnuson J."/>
            <person name="Mondo S."/>
            <person name="Nolan M."/>
            <person name="Ohm R."/>
            <person name="Pangilinan J."/>
            <person name="Park H.-J."/>
            <person name="Ramirez L."/>
            <person name="Alfaro M."/>
            <person name="Sun H."/>
            <person name="Tritt A."/>
            <person name="Yoshinaga Y."/>
            <person name="Zwiers L.-H."/>
            <person name="Turgeon B."/>
            <person name="Goodwin S."/>
            <person name="Spatafora J."/>
            <person name="Crous P."/>
            <person name="Grigoriev I."/>
        </authorList>
    </citation>
    <scope>NUCLEOTIDE SEQUENCE</scope>
    <source>
        <strain evidence="1">CBS 269.34</strain>
    </source>
</reference>
<dbReference type="InterPro" id="IPR027417">
    <property type="entry name" value="P-loop_NTPase"/>
</dbReference>
<dbReference type="SUPFAM" id="SSF52540">
    <property type="entry name" value="P-loop containing nucleoside triphosphate hydrolases"/>
    <property type="match status" value="1"/>
</dbReference>
<proteinExistence type="predicted"/>
<protein>
    <recommendedName>
        <fullName evidence="3">DNA recombination and repair protein Rad51-like C-terminal domain-containing protein</fullName>
    </recommendedName>
</protein>
<dbReference type="GO" id="GO:0000400">
    <property type="term" value="F:four-way junction DNA binding"/>
    <property type="evidence" value="ECO:0007669"/>
    <property type="project" value="TreeGrafter"/>
</dbReference>
<dbReference type="GO" id="GO:0000724">
    <property type="term" value="P:double-strand break repair via homologous recombination"/>
    <property type="evidence" value="ECO:0007669"/>
    <property type="project" value="InterPro"/>
</dbReference>
<accession>A0A6A6QMB5</accession>